<dbReference type="GO" id="GO:0034775">
    <property type="term" value="P:glutathione transmembrane transport"/>
    <property type="evidence" value="ECO:0007669"/>
    <property type="project" value="InterPro"/>
</dbReference>
<evidence type="ECO:0000259" key="8">
    <source>
        <dbReference type="PROSITE" id="PS50893"/>
    </source>
</evidence>
<dbReference type="OrthoDB" id="3237158at2"/>
<dbReference type="PROSITE" id="PS50893">
    <property type="entry name" value="ABC_TRANSPORTER_2"/>
    <property type="match status" value="1"/>
</dbReference>
<feature type="transmembrane region" description="Helical" evidence="7">
    <location>
        <begin position="247"/>
        <end position="271"/>
    </location>
</feature>
<dbReference type="AlphaFoldDB" id="A0A4S4FVV9"/>
<keyword evidence="4" id="KW-0067">ATP-binding</keyword>
<dbReference type="CDD" id="cd03228">
    <property type="entry name" value="ABCC_MRP_Like"/>
    <property type="match status" value="1"/>
</dbReference>
<feature type="domain" description="ABC transporter" evidence="8">
    <location>
        <begin position="349"/>
        <end position="559"/>
    </location>
</feature>
<dbReference type="GO" id="GO:0005524">
    <property type="term" value="F:ATP binding"/>
    <property type="evidence" value="ECO:0007669"/>
    <property type="project" value="UniProtKB-KW"/>
</dbReference>
<dbReference type="NCBIfam" id="TIGR02868">
    <property type="entry name" value="CydC"/>
    <property type="match status" value="1"/>
</dbReference>
<feature type="transmembrane region" description="Helical" evidence="7">
    <location>
        <begin position="283"/>
        <end position="304"/>
    </location>
</feature>
<gene>
    <name evidence="10" type="primary">cydC</name>
    <name evidence="10" type="ORF">E6C70_03010</name>
</gene>
<feature type="transmembrane region" description="Helical" evidence="7">
    <location>
        <begin position="167"/>
        <end position="191"/>
    </location>
</feature>
<dbReference type="Proteomes" id="UP000307380">
    <property type="component" value="Unassembled WGS sequence"/>
</dbReference>
<keyword evidence="6 7" id="KW-0472">Membrane</keyword>
<dbReference type="GO" id="GO:0140359">
    <property type="term" value="F:ABC-type transporter activity"/>
    <property type="evidence" value="ECO:0007669"/>
    <property type="project" value="InterPro"/>
</dbReference>
<evidence type="ECO:0000256" key="3">
    <source>
        <dbReference type="ARBA" id="ARBA00022741"/>
    </source>
</evidence>
<dbReference type="InterPro" id="IPR011527">
    <property type="entry name" value="ABC1_TM_dom"/>
</dbReference>
<dbReference type="RefSeq" id="WP_136422090.1">
    <property type="nucleotide sequence ID" value="NZ_SSSN01000003.1"/>
</dbReference>
<dbReference type="InterPro" id="IPR003593">
    <property type="entry name" value="AAA+_ATPase"/>
</dbReference>
<dbReference type="Gene3D" id="1.20.1560.10">
    <property type="entry name" value="ABC transporter type 1, transmembrane domain"/>
    <property type="match status" value="1"/>
</dbReference>
<dbReference type="GO" id="GO:0045454">
    <property type="term" value="P:cell redox homeostasis"/>
    <property type="evidence" value="ECO:0007669"/>
    <property type="project" value="InterPro"/>
</dbReference>
<dbReference type="PANTHER" id="PTHR24221:SF261">
    <property type="entry name" value="GLUTATHIONE_L-CYSTEINE TRANSPORT SYSTEM ATP-BINDING_PERMEASE PROTEIN CYDD"/>
    <property type="match status" value="1"/>
</dbReference>
<dbReference type="SMART" id="SM00382">
    <property type="entry name" value="AAA"/>
    <property type="match status" value="1"/>
</dbReference>
<dbReference type="GO" id="GO:0005886">
    <property type="term" value="C:plasma membrane"/>
    <property type="evidence" value="ECO:0007669"/>
    <property type="project" value="UniProtKB-SubCell"/>
</dbReference>
<dbReference type="InterPro" id="IPR003439">
    <property type="entry name" value="ABC_transporter-like_ATP-bd"/>
</dbReference>
<sequence length="559" mass="57960">MSERTDRGFTTRQVLALAQPSARRFVPGVLLGLLGGGSAVALLASSAWLITRAAEQPSIVYVQVAVVGVRAFAIFRGVFRYSDRLVSHDAALGQLGRLRGALLDRLIPSAPDGLTGIGRGDLLTRFARDVDQLQDLPLRVLQPAIVSVAVALGSVVAVGFISPVAAVWLGVCLVVAFVVGTLGHAAIGAAAERRVAPLRGELAGEVFDALGSIDELIAFEALDARLARIRSVDARLRAAERRSARGAGAAAAVFSLAAGAATAMAIVVAVPELLAGGITGPELAVLALIPLAVFDVVGVVPGAVSSWRAVRSSAERVAAAVPSATPAGVVSDDETDADRAVDPPRARSITLSGLRARWPGGAEIGPIELRLDAGDRVLITGESGSGKTTLAHALVRFLDYEGGYRVGEADARVLGSRRVRRSVGLCEQSPWLFDSDIRQNLLFARDTASDVELMAVLDRVGLAGWAADRGGLSASVGERGALVSGGQAQRIALARALLADFPVLVVDEPTAGVDVERADALLRDLLAASGDRAVLLISHTPVADGLVGRRLRMVDGVLV</sequence>
<dbReference type="InterPro" id="IPR027417">
    <property type="entry name" value="P-loop_NTPase"/>
</dbReference>
<feature type="transmembrane region" description="Helical" evidence="7">
    <location>
        <begin position="140"/>
        <end position="161"/>
    </location>
</feature>
<evidence type="ECO:0000256" key="1">
    <source>
        <dbReference type="ARBA" id="ARBA00004651"/>
    </source>
</evidence>
<keyword evidence="11" id="KW-1185">Reference proteome</keyword>
<dbReference type="Pfam" id="PF00664">
    <property type="entry name" value="ABC_membrane"/>
    <property type="match status" value="1"/>
</dbReference>
<dbReference type="Pfam" id="PF00005">
    <property type="entry name" value="ABC_tran"/>
    <property type="match status" value="1"/>
</dbReference>
<evidence type="ECO:0000256" key="2">
    <source>
        <dbReference type="ARBA" id="ARBA00022692"/>
    </source>
</evidence>
<dbReference type="InterPro" id="IPR017871">
    <property type="entry name" value="ABC_transporter-like_CS"/>
</dbReference>
<name>A0A4S4FVV9_9MICO</name>
<comment type="caution">
    <text evidence="10">The sequence shown here is derived from an EMBL/GenBank/DDBJ whole genome shotgun (WGS) entry which is preliminary data.</text>
</comment>
<protein>
    <submittedName>
        <fullName evidence="10">Thiol reductant ABC exporter subunit CydC</fullName>
    </submittedName>
</protein>
<dbReference type="Gene3D" id="3.40.50.300">
    <property type="entry name" value="P-loop containing nucleotide triphosphate hydrolases"/>
    <property type="match status" value="1"/>
</dbReference>
<dbReference type="SUPFAM" id="SSF52540">
    <property type="entry name" value="P-loop containing nucleoside triphosphate hydrolases"/>
    <property type="match status" value="1"/>
</dbReference>
<dbReference type="EMBL" id="SSSN01000003">
    <property type="protein sequence ID" value="THG35059.1"/>
    <property type="molecule type" value="Genomic_DNA"/>
</dbReference>
<evidence type="ECO:0000256" key="4">
    <source>
        <dbReference type="ARBA" id="ARBA00022840"/>
    </source>
</evidence>
<dbReference type="InterPro" id="IPR039421">
    <property type="entry name" value="Type_1_exporter"/>
</dbReference>
<evidence type="ECO:0000313" key="10">
    <source>
        <dbReference type="EMBL" id="THG35059.1"/>
    </source>
</evidence>
<proteinExistence type="predicted"/>
<dbReference type="PROSITE" id="PS50929">
    <property type="entry name" value="ABC_TM1F"/>
    <property type="match status" value="1"/>
</dbReference>
<dbReference type="InterPro" id="IPR036640">
    <property type="entry name" value="ABC1_TM_sf"/>
</dbReference>
<dbReference type="GO" id="GO:0016887">
    <property type="term" value="F:ATP hydrolysis activity"/>
    <property type="evidence" value="ECO:0007669"/>
    <property type="project" value="InterPro"/>
</dbReference>
<organism evidence="10 11">
    <name type="scientific">Orlajensenia flava</name>
    <dbReference type="NCBI Taxonomy" id="2565934"/>
    <lineage>
        <taxon>Bacteria</taxon>
        <taxon>Bacillati</taxon>
        <taxon>Actinomycetota</taxon>
        <taxon>Actinomycetes</taxon>
        <taxon>Micrococcales</taxon>
        <taxon>Microbacteriaceae</taxon>
        <taxon>Orlajensenia</taxon>
    </lineage>
</organism>
<accession>A0A4S4FVV9</accession>
<feature type="transmembrane region" description="Helical" evidence="7">
    <location>
        <begin position="25"/>
        <end position="48"/>
    </location>
</feature>
<dbReference type="PROSITE" id="PS00675">
    <property type="entry name" value="SIGMA54_INTERACT_1"/>
    <property type="match status" value="1"/>
</dbReference>
<dbReference type="PANTHER" id="PTHR24221">
    <property type="entry name" value="ATP-BINDING CASSETTE SUB-FAMILY B"/>
    <property type="match status" value="1"/>
</dbReference>
<dbReference type="InterPro" id="IPR014223">
    <property type="entry name" value="ABC_CydC/D"/>
</dbReference>
<evidence type="ECO:0000259" key="9">
    <source>
        <dbReference type="PROSITE" id="PS50929"/>
    </source>
</evidence>
<dbReference type="InterPro" id="IPR025662">
    <property type="entry name" value="Sigma_54_int_dom_ATP-bd_1"/>
</dbReference>
<dbReference type="PROSITE" id="PS00211">
    <property type="entry name" value="ABC_TRANSPORTER_1"/>
    <property type="match status" value="1"/>
</dbReference>
<feature type="transmembrane region" description="Helical" evidence="7">
    <location>
        <begin position="60"/>
        <end position="79"/>
    </location>
</feature>
<dbReference type="GO" id="GO:0034040">
    <property type="term" value="F:ATPase-coupled lipid transmembrane transporter activity"/>
    <property type="evidence" value="ECO:0007669"/>
    <property type="project" value="TreeGrafter"/>
</dbReference>
<evidence type="ECO:0000256" key="7">
    <source>
        <dbReference type="SAM" id="Phobius"/>
    </source>
</evidence>
<comment type="subcellular location">
    <subcellularLocation>
        <location evidence="1">Cell membrane</location>
        <topology evidence="1">Multi-pass membrane protein</topology>
    </subcellularLocation>
</comment>
<dbReference type="SUPFAM" id="SSF90123">
    <property type="entry name" value="ABC transporter transmembrane region"/>
    <property type="match status" value="1"/>
</dbReference>
<feature type="domain" description="ABC transmembrane type-1" evidence="9">
    <location>
        <begin position="28"/>
        <end position="309"/>
    </location>
</feature>
<keyword evidence="2 7" id="KW-0812">Transmembrane</keyword>
<evidence type="ECO:0000313" key="11">
    <source>
        <dbReference type="Proteomes" id="UP000307380"/>
    </source>
</evidence>
<keyword evidence="3" id="KW-0547">Nucleotide-binding</keyword>
<reference evidence="10 11" key="1">
    <citation type="submission" date="2019-04" db="EMBL/GenBank/DDBJ databases">
        <authorList>
            <person name="Jiang L."/>
        </authorList>
    </citation>
    <scope>NUCLEOTIDE SEQUENCE [LARGE SCALE GENOMIC DNA]</scope>
    <source>
        <strain evidence="10 11">YIM 131861</strain>
    </source>
</reference>
<evidence type="ECO:0000256" key="6">
    <source>
        <dbReference type="ARBA" id="ARBA00023136"/>
    </source>
</evidence>
<evidence type="ECO:0000256" key="5">
    <source>
        <dbReference type="ARBA" id="ARBA00022989"/>
    </source>
</evidence>
<keyword evidence="5 7" id="KW-1133">Transmembrane helix</keyword>